<sequence>MAEKQEFYNLINDKTKVPRLTPVPRLDYSTNERSEKNSIQKFRAQAMKFVKSRPPPSKSTDKWKTSIRRISRSFYTDELIKLARSINSKGLLPEWEENIFKLIPKTSKRKHILFLMSVMKEVKQEYLKEMQELSVRTLINIDVGTQELTYPEDHLQKRSHNGVIESSFQDNRKLILSKYFLSHPLVRCINRILFNNLPKNLINLDNLKNSKQISVPDMIKQMNSDVQKCSIIVQDQCYNEIVGRMLQMNYLKNDKRLPKLLHCAESFMVQQILNSMMNSISTLILTLKSPKNFAQLRVQMLFKNDTIELEPSMNEIFSSFNQLVDNISNIAQNLVPFEEWMGIKKKTEYIKVRIPEWFLNESHNNMNDVLQNNFKCLHEHYESVRNEFENVCSENSRNRIATLIARKNEYEVYCVEVEKYNEHLSRINTMVGNIYYDFGILNQTPAIDSMKQNTKEIVDLLINELVESHLDLNRSICIEFEQLESRALSIPDDTKALFELSDYVSYASKILIKTLGEKVEKSVKMLCSLIEIAILSNEHIELNKTTINWLELIKPVFSQHNIFCEAKKGELEDELQRKITILSAEIDEIFPELVIIDDMDDAKRVTEYKEFLAVILSKINQVDNHIGSINTEEKLFKFPETSFPKVDEIKEVMNSFCALIQIIHQWQKDHEVWMDGPFEYLNSRMIEEKTAYYVEKITEIHKNFKIKIKSDLTSNKPFKFSGIVDDPDPLQQPAPLKLCWQTLQEIHEFEKYVPLASCMCNPALEKRHWDEMSTIAGFELMPNAGTTLRKLTILDLLKNFELYEAISIGANQELVLKQKFHSLMSEWKTIDFSIANDSETEMSTFAEESKIEMLFEAHFIEITKMRASFFVPPIETELVSFYKKLCCIRDTVELWNVIQEKSKYLNMILINETVQDNLETEVTLYVSVKKVLKTIETDLQSTPTFNYVTRPSNILDKLKQGDYALKLIDSKVHEYFDQMRILFARFFFMSDIEIVELLFAYPFSSGVKAICKCFPNVSQLVFNENSNVQSIIGEEGEVLELNNAISTESRKGSIVDWLILLENEIVQTIKCRIGESVQSFDEDLSMQSISGNLAMVTYCVHQIMWTSQIHSCFLHSNIEALKICLDRVKTYKEKAQGYLKLNLNRKDRKIISSLIILLIHHEEVISMLIEKKVQEDTDFDWKAQIRQYYQNEQVKVIIINTCIDFAYEYYSSDQIILVNTPLTERCYRNLMEAYYQNYFVSITGFSGVGKTETIKNLTRILAMPFFTVPGQHLSNYDSVRNMFKGIVAVGAWIFIENYTQIREELLSVMSQYVFRISQSKQMDLNTINIDGTQFLFNPRCYMCFSMNPASMNPSPVPENLKSHFRIVAFMCPDIQKICQVELFASGFNDSKSLAVTLMEFYNLCNDQINSGSKKNLRLRNLKSVISTATKLKLAHPNEEEKVILMRAIVDLNLSQFCDYDVVAFQNIFNITFLDVNLPSPDYTSLLEILEKVSSDRCLSAHAIFKLKIIQLYEMFHLKQAIIILGDPMSGKSSLMSVFADILSIMQVSDNQADYSKITCEYINPESLDIARLYGSFEEKTNDWNYGILPKILRLFKENHQSKYKILIFDGNINSWWSETLGSVIDDDKTLFSDSNERITLDKTIKIIFESMNLEKVSPTLISRCGIVHIPSQISEWKSLLKANLTSIDQFCNYQEEIYALFEWTIDPCLKFLHENCTAHLVLSDMHLVMSTLRLFKMYMSHAVDENTTSNEKDPKDHMIIWSQAAIMMATIWSFAGCLESESRKRFEVFYASLWSKNNEDYPRPNSIKQIECSLPPSGKFWDNMYIFKGTGYWKSYDDILKLEKIVENSGLQESYIPTANTVQLSMLLDLHMKYRKPFILCGENSCGKTTFLHNYLKNLSDSEYVTNRLNFSAIVDAPVGQSVFLSRLNKIKRHHYESSKKRYCIFAIDDLSVNAQDVKTNCTMEMIRQFMDQDFWYEMVDLEKVKIANILFTASMTLGTKNSSICPRFLRHFNVFFMDSPSRNNIFRIFSNTLTIDLKRASSPADIISSINGIVNATVDIYLSIAEQLNPIPAKILYHFSLRDIQRIMKGCGLIAKESVETKITFIRLWAHEIFRVFGDRIIDDQDQECLFSTFREAMRTHLKDQFESVFDSLPKFGNDEITKDSFKSLLFGNFMDTENRGKKYEEITSIENLKNKCQQYVKDYRTHTQKNFDFVVTCHTLQHLIRICRILATPKESLIIVGPSGSGRRSLTRLAAYIQQQSLFEPVLKSGYDLKSWREDLKTVMMDCGTLKKETTFMMTDRQMKPEFMNDINILLRSGDIPSLFTDDEYRSIVRSVRIDAQKGSRNAEIDMSHVFDYFIEQCRFRLHFVLNISPLGKTLKDLLLNHPTLFEQCTINRFNEWPDEAIEQVAIQRLKEVDLQDTIKRHVVLASKYIFKEVRGICMERYQESTRQLQLSPAAFLRSTKIYNDILLTKQKELTSKKQRYLAGLDKLDLAAREVSLMKNTLTELRPQLESSARQTEATMKEIESENLSVEKATILVKRDEEIANKKAEIAGILRAECESELAVAIPILEDALAALNTLKPTDITLVKAMKNPPDTVKLVMAAVCVMLNISSERVVDPVTGRKSMDFWGPSKRVLGDMNFLQTLKDYDKDNIAPAIMTTIKKNYMSDKSFNPHIVAKASSAAEGLCKWVRAMVSYDEVAKVVAPKKEKLAAAQKECDETEAFLNAKRKTLADLNLKLSALKRTLEETLLRKVRLEREVDKCTVKLKKAEALIASLGGEKSKWMDSANKLATFYDNLAGDVVLSSAMIAYLGYFNLKLRDKFIIDWKEFMKSINLPFSEEYDFIEFLKDEAKINKWHLCGLSSNRFSLQNAIVTEYSPLWCLFVDPQVQANEWIKKSEKSNNLKVVNIATSNYTEVIRKNIELGNPVLLENIGETIGVALNPILERDVYQNSDICYLDFGKDTLVYNPNFRLYMTTRFVYPRLPPDVFDRVTVIDFLLPSDAIRDRLLDIVIFRERPELQEKFEKILIENINNKRILKQQEDTILYTLSKSNANILEDEAAIKILDSSKSLAVDLLRRQEATRITKEEIDAFRETYSQFTKYCADLYDTLNLLPNLNHMYRFSLSWFTQLYMKSIETSNRSVIHKRRIDYLKTSSIQNLHQSVNNALFERHKLIYSFILCVKTLMDTEQITMQEFSIFMNIGKKFSGNHENENICNPALPWLSDESWKEICRISVSLGIFQNFPNSFTTNNTKWRKYCASNENDESFMPAPWDYKLTLFQKLILIRILCPDRIVAKIIEFVESVMGPINSSTIPCNISRPYNESSCFTPLIFILPSYSSPFVIVNKYAKILGYAEKLHLLSMGPSQERKAELLIEIARKNGEWVFLQNCHLALSWMARLEDIIEGFDANTTALGFRLWLSSETSDKFPIGVLQNSIKIAFDSPYGIKQTLTWTYKTEPVKEKEFFEGCPGKDKAFTKLLYGFCLFHAVVRERKNFGLQSWNLLVISDSYYDFDTVHAYRVPKRIEYKDYLKHIKNSIPNQTTVEDIFLDKNISIVVTEDKVKSFLDSISYLNETIANNKTEAAYNFVLSRIEEILDLLPANFNVSMVQQKYPISETESLNWVLNEEIEALNRVLSAIRTSLLEIRKALQGHQILSEDLEKITKDIFEKRTPELWKLYVSLQTKVKLQDFVADLLERYKFLDKWINDGHPRFYWFGGLMHCKRLLSIMRIKFAVEKKVPIDQIEFQFNVLDIKNPIDDYEIAENTLCIYGLYLVGAKWNEQTKSLSASKPRVLYNCMPVVSIEISHKKSVNYGIVYKCPLYISPVLHNIECHSEDLSENYILSINLKCDNPKSWIKRGTALYCQSE</sequence>
<organism evidence="1 2">
    <name type="scientific">Eretmocerus hayati</name>
    <dbReference type="NCBI Taxonomy" id="131215"/>
    <lineage>
        <taxon>Eukaryota</taxon>
        <taxon>Metazoa</taxon>
        <taxon>Ecdysozoa</taxon>
        <taxon>Arthropoda</taxon>
        <taxon>Hexapoda</taxon>
        <taxon>Insecta</taxon>
        <taxon>Pterygota</taxon>
        <taxon>Neoptera</taxon>
        <taxon>Endopterygota</taxon>
        <taxon>Hymenoptera</taxon>
        <taxon>Apocrita</taxon>
        <taxon>Proctotrupomorpha</taxon>
        <taxon>Chalcidoidea</taxon>
        <taxon>Aphelinidae</taxon>
        <taxon>Aphelininae</taxon>
        <taxon>Eretmocerus</taxon>
    </lineage>
</organism>
<dbReference type="Proteomes" id="UP001239111">
    <property type="component" value="Chromosome 3"/>
</dbReference>
<comment type="caution">
    <text evidence="1">The sequence shown here is derived from an EMBL/GenBank/DDBJ whole genome shotgun (WGS) entry which is preliminary data.</text>
</comment>
<gene>
    <name evidence="1" type="ORF">QAD02_004685</name>
</gene>
<reference evidence="1" key="1">
    <citation type="submission" date="2023-04" db="EMBL/GenBank/DDBJ databases">
        <title>A chromosome-level genome assembly of the parasitoid wasp Eretmocerus hayati.</title>
        <authorList>
            <person name="Zhong Y."/>
            <person name="Liu S."/>
            <person name="Liu Y."/>
        </authorList>
    </citation>
    <scope>NUCLEOTIDE SEQUENCE</scope>
    <source>
        <strain evidence="1">ZJU_SS_LIU_2023</strain>
    </source>
</reference>
<evidence type="ECO:0000313" key="1">
    <source>
        <dbReference type="EMBL" id="KAJ8673423.1"/>
    </source>
</evidence>
<keyword evidence="2" id="KW-1185">Reference proteome</keyword>
<name>A0ACC2NRE0_9HYME</name>
<proteinExistence type="predicted"/>
<evidence type="ECO:0000313" key="2">
    <source>
        <dbReference type="Proteomes" id="UP001239111"/>
    </source>
</evidence>
<protein>
    <submittedName>
        <fullName evidence="1">Uncharacterized protein</fullName>
    </submittedName>
</protein>
<dbReference type="EMBL" id="CM056743">
    <property type="protein sequence ID" value="KAJ8673423.1"/>
    <property type="molecule type" value="Genomic_DNA"/>
</dbReference>
<accession>A0ACC2NRE0</accession>